<dbReference type="Proteomes" id="UP001163823">
    <property type="component" value="Chromosome 13"/>
</dbReference>
<dbReference type="KEGG" id="qsa:O6P43_031669"/>
<evidence type="ECO:0000256" key="2">
    <source>
        <dbReference type="ARBA" id="ARBA00022670"/>
    </source>
</evidence>
<reference evidence="5" key="1">
    <citation type="journal article" date="2023" name="Science">
        <title>Elucidation of the pathway for biosynthesis of saponin adjuvants from the soapbark tree.</title>
        <authorList>
            <person name="Reed J."/>
            <person name="Orme A."/>
            <person name="El-Demerdash A."/>
            <person name="Owen C."/>
            <person name="Martin L.B.B."/>
            <person name="Misra R.C."/>
            <person name="Kikuchi S."/>
            <person name="Rejzek M."/>
            <person name="Martin A.C."/>
            <person name="Harkess A."/>
            <person name="Leebens-Mack J."/>
            <person name="Louveau T."/>
            <person name="Stephenson M.J."/>
            <person name="Osbourn A."/>
        </authorList>
    </citation>
    <scope>NUCLEOTIDE SEQUENCE</scope>
    <source>
        <strain evidence="5">S10</strain>
    </source>
</reference>
<dbReference type="InterPro" id="IPR057375">
    <property type="entry name" value="ULP2A/B_PH"/>
</dbReference>
<evidence type="ECO:0000313" key="5">
    <source>
        <dbReference type="EMBL" id="KAJ7946782.1"/>
    </source>
</evidence>
<keyword evidence="2 5" id="KW-0645">Protease</keyword>
<proteinExistence type="inferred from homology"/>
<organism evidence="5 6">
    <name type="scientific">Quillaja saponaria</name>
    <name type="common">Soap bark tree</name>
    <dbReference type="NCBI Taxonomy" id="32244"/>
    <lineage>
        <taxon>Eukaryota</taxon>
        <taxon>Viridiplantae</taxon>
        <taxon>Streptophyta</taxon>
        <taxon>Embryophyta</taxon>
        <taxon>Tracheophyta</taxon>
        <taxon>Spermatophyta</taxon>
        <taxon>Magnoliopsida</taxon>
        <taxon>eudicotyledons</taxon>
        <taxon>Gunneridae</taxon>
        <taxon>Pentapetalae</taxon>
        <taxon>rosids</taxon>
        <taxon>fabids</taxon>
        <taxon>Fabales</taxon>
        <taxon>Quillajaceae</taxon>
        <taxon>Quillaja</taxon>
    </lineage>
</organism>
<dbReference type="GO" id="GO:0008234">
    <property type="term" value="F:cysteine-type peptidase activity"/>
    <property type="evidence" value="ECO:0007669"/>
    <property type="project" value="InterPro"/>
</dbReference>
<evidence type="ECO:0000256" key="1">
    <source>
        <dbReference type="ARBA" id="ARBA00005234"/>
    </source>
</evidence>
<dbReference type="InterPro" id="IPR003653">
    <property type="entry name" value="Peptidase_C48_C"/>
</dbReference>
<dbReference type="PANTHER" id="PTHR47764:SF14">
    <property type="entry name" value="UBIQUITIN-LIKE PROTEASE FAMILY PROFILE DOMAIN-CONTAINING PROTEIN"/>
    <property type="match status" value="1"/>
</dbReference>
<evidence type="ECO:0000313" key="6">
    <source>
        <dbReference type="Proteomes" id="UP001163823"/>
    </source>
</evidence>
<dbReference type="Pfam" id="PF02902">
    <property type="entry name" value="Peptidase_C48"/>
    <property type="match status" value="1"/>
</dbReference>
<dbReference type="InterPro" id="IPR038765">
    <property type="entry name" value="Papain-like_cys_pep_sf"/>
</dbReference>
<keyword evidence="3" id="KW-0378">Hydrolase</keyword>
<evidence type="ECO:0000259" key="4">
    <source>
        <dbReference type="PROSITE" id="PS50600"/>
    </source>
</evidence>
<accession>A0AAD7P981</accession>
<gene>
    <name evidence="5" type="ORF">O6P43_031669</name>
</gene>
<comment type="similarity">
    <text evidence="1">Belongs to the peptidase C48 family.</text>
</comment>
<dbReference type="AlphaFoldDB" id="A0AAD7P981"/>
<name>A0AAD7P981_QUISA</name>
<dbReference type="PANTHER" id="PTHR47764">
    <property type="entry name" value="UBIQUITIN-LIKE-SPECIFIC PROTEASE 2B-RELATED"/>
    <property type="match status" value="1"/>
</dbReference>
<protein>
    <submittedName>
        <fullName evidence="5">Ubiquitin-like-specific protease 2</fullName>
    </submittedName>
</protein>
<dbReference type="Pfam" id="PF25352">
    <property type="entry name" value="PH_ULP"/>
    <property type="match status" value="1"/>
</dbReference>
<dbReference type="PROSITE" id="PS50600">
    <property type="entry name" value="ULP_PROTEASE"/>
    <property type="match status" value="1"/>
</dbReference>
<comment type="caution">
    <text evidence="5">The sequence shown here is derived from an EMBL/GenBank/DDBJ whole genome shotgun (WGS) entry which is preliminary data.</text>
</comment>
<feature type="domain" description="Ubiquitin-like protease family profile" evidence="4">
    <location>
        <begin position="102"/>
        <end position="269"/>
    </location>
</feature>
<dbReference type="SUPFAM" id="SSF54001">
    <property type="entry name" value="Cysteine proteinases"/>
    <property type="match status" value="1"/>
</dbReference>
<dbReference type="EMBL" id="JARAOO010000013">
    <property type="protein sequence ID" value="KAJ7946782.1"/>
    <property type="molecule type" value="Genomic_DNA"/>
</dbReference>
<dbReference type="GO" id="GO:0006508">
    <property type="term" value="P:proteolysis"/>
    <property type="evidence" value="ECO:0007669"/>
    <property type="project" value="UniProtKB-KW"/>
</dbReference>
<sequence>MIKLLFKSKDSGVAGKGYQNSGFEQFKFAVNDPCWSKGEEAIQSLDLKYQDLWTVPSDADTEKNENVFPLGKSNLFSSKLYFPVFGENFEDIIYPKGDPDPVSISKRDVELLKPETFINDTIIDFYIKYLQNKIQPDERNRFYFLSIFFFRKLADLDKDPSSASDGRVAFQHVRRWTRKVNLFEKDYIFLPVNYSLHWSLIVICHPGEMACYKGEEIENSPKVPCILHMDSMKGSHRGLKNVIQSYLCEEWKERHRKTGDEDSSKILDL</sequence>
<evidence type="ECO:0000256" key="3">
    <source>
        <dbReference type="ARBA" id="ARBA00022801"/>
    </source>
</evidence>
<keyword evidence="6" id="KW-1185">Reference proteome</keyword>
<dbReference type="Gene3D" id="3.40.395.10">
    <property type="entry name" value="Adenoviral Proteinase, Chain A"/>
    <property type="match status" value="1"/>
</dbReference>